<dbReference type="SUPFAM" id="SSF50965">
    <property type="entry name" value="Galactose oxidase, central domain"/>
    <property type="match status" value="1"/>
</dbReference>
<dbReference type="Pfam" id="PF07734">
    <property type="entry name" value="FBA_1"/>
    <property type="match status" value="1"/>
</dbReference>
<evidence type="ECO:0000313" key="3">
    <source>
        <dbReference type="Proteomes" id="UP000245207"/>
    </source>
</evidence>
<dbReference type="InterPro" id="IPR006527">
    <property type="entry name" value="F-box-assoc_dom_typ1"/>
</dbReference>
<dbReference type="EMBL" id="PKPP01013312">
    <property type="protein sequence ID" value="PWA41103.1"/>
    <property type="molecule type" value="Genomic_DNA"/>
</dbReference>
<dbReference type="Proteomes" id="UP000245207">
    <property type="component" value="Unassembled WGS sequence"/>
</dbReference>
<dbReference type="NCBIfam" id="TIGR01640">
    <property type="entry name" value="F_box_assoc_1"/>
    <property type="match status" value="1"/>
</dbReference>
<dbReference type="Gene3D" id="3.80.10.10">
    <property type="entry name" value="Ribonuclease Inhibitor"/>
    <property type="match status" value="1"/>
</dbReference>
<reference evidence="2 3" key="1">
    <citation type="journal article" date="2018" name="Mol. Plant">
        <title>The genome of Artemisia annua provides insight into the evolution of Asteraceae family and artemisinin biosynthesis.</title>
        <authorList>
            <person name="Shen Q."/>
            <person name="Zhang L."/>
            <person name="Liao Z."/>
            <person name="Wang S."/>
            <person name="Yan T."/>
            <person name="Shi P."/>
            <person name="Liu M."/>
            <person name="Fu X."/>
            <person name="Pan Q."/>
            <person name="Wang Y."/>
            <person name="Lv Z."/>
            <person name="Lu X."/>
            <person name="Zhang F."/>
            <person name="Jiang W."/>
            <person name="Ma Y."/>
            <person name="Chen M."/>
            <person name="Hao X."/>
            <person name="Li L."/>
            <person name="Tang Y."/>
            <person name="Lv G."/>
            <person name="Zhou Y."/>
            <person name="Sun X."/>
            <person name="Brodelius P.E."/>
            <person name="Rose J.K.C."/>
            <person name="Tang K."/>
        </authorList>
    </citation>
    <scope>NUCLEOTIDE SEQUENCE [LARGE SCALE GENOMIC DNA]</scope>
    <source>
        <strain evidence="3">cv. Huhao1</strain>
        <tissue evidence="2">Leaf</tissue>
    </source>
</reference>
<gene>
    <name evidence="2" type="ORF">CTI12_AA538120</name>
</gene>
<feature type="domain" description="F-box associated beta-propeller type 1" evidence="1">
    <location>
        <begin position="168"/>
        <end position="391"/>
    </location>
</feature>
<comment type="caution">
    <text evidence="2">The sequence shown here is derived from an EMBL/GenBank/DDBJ whole genome shotgun (WGS) entry which is preliminary data.</text>
</comment>
<sequence length="462" mass="52878">MYALRDFVNDVFVSYLIINKDPTRITMPKCSLDLDTLFCLILWTRQLKLKKFEFQKEQPNNNITAEGLSALTGLVNLLHLDLERCPLIHGGLVHLRGLSKLQVLNINCCNCITDSHMEPLAGLHKLSLLNMEPHITTTCLDSLSGNAFVREHCSRSTIPFNQKVLIIELQTSSIHPINFETHAYEPGKSITIPFFHLSDDNRFNLVSILSHLNGLLCVCNRVTSDLFLWNPVTTSFKRLPHPYSNDFYKGTLDAVGMYTDTHDDLKVMYIRRRDATLAVNVYSRSDESWRNIPLTLHADYLTTRFCWSSGTLCCGKLYFTVNETVVGGIHFMISFDVNTEEFVLIDLPPIPNHGIVFISLVDAQDELVMFAASGHRAMKIDMWTLIEGTWRQLNSFPEIQLDLWCSITHYVTNGMKWFVMAKFVKIFEFDTGLMWFDRFYPVTSFQCENGALFTETLVSPSI</sequence>
<dbReference type="InterPro" id="IPR050796">
    <property type="entry name" value="SCF_F-box_component"/>
</dbReference>
<keyword evidence="3" id="KW-1185">Reference proteome</keyword>
<accession>A0A2U1KWK5</accession>
<dbReference type="STRING" id="35608.A0A2U1KWK5"/>
<proteinExistence type="predicted"/>
<evidence type="ECO:0000259" key="1">
    <source>
        <dbReference type="Pfam" id="PF07734"/>
    </source>
</evidence>
<name>A0A2U1KWK5_ARTAN</name>
<dbReference type="SUPFAM" id="SSF52047">
    <property type="entry name" value="RNI-like"/>
    <property type="match status" value="1"/>
</dbReference>
<dbReference type="PANTHER" id="PTHR31672:SF13">
    <property type="entry name" value="F-BOX PROTEIN CPR30-LIKE"/>
    <property type="match status" value="1"/>
</dbReference>
<dbReference type="PANTHER" id="PTHR31672">
    <property type="entry name" value="BNACNNG10540D PROTEIN"/>
    <property type="match status" value="1"/>
</dbReference>
<evidence type="ECO:0000313" key="2">
    <source>
        <dbReference type="EMBL" id="PWA41103.1"/>
    </source>
</evidence>
<protein>
    <submittedName>
        <fullName evidence="2">F-box domain-containing protein</fullName>
    </submittedName>
</protein>
<dbReference type="InterPro" id="IPR011043">
    <property type="entry name" value="Gal_Oxase/kelch_b-propeller"/>
</dbReference>
<organism evidence="2 3">
    <name type="scientific">Artemisia annua</name>
    <name type="common">Sweet wormwood</name>
    <dbReference type="NCBI Taxonomy" id="35608"/>
    <lineage>
        <taxon>Eukaryota</taxon>
        <taxon>Viridiplantae</taxon>
        <taxon>Streptophyta</taxon>
        <taxon>Embryophyta</taxon>
        <taxon>Tracheophyta</taxon>
        <taxon>Spermatophyta</taxon>
        <taxon>Magnoliopsida</taxon>
        <taxon>eudicotyledons</taxon>
        <taxon>Gunneridae</taxon>
        <taxon>Pentapetalae</taxon>
        <taxon>asterids</taxon>
        <taxon>campanulids</taxon>
        <taxon>Asterales</taxon>
        <taxon>Asteraceae</taxon>
        <taxon>Asteroideae</taxon>
        <taxon>Anthemideae</taxon>
        <taxon>Artemisiinae</taxon>
        <taxon>Artemisia</taxon>
    </lineage>
</organism>
<dbReference type="InterPro" id="IPR032675">
    <property type="entry name" value="LRR_dom_sf"/>
</dbReference>
<dbReference type="AlphaFoldDB" id="A0A2U1KWK5"/>
<dbReference type="InterPro" id="IPR017451">
    <property type="entry name" value="F-box-assoc_interact_dom"/>
</dbReference>
<dbReference type="OrthoDB" id="120976at2759"/>